<dbReference type="InterPro" id="IPR021244">
    <property type="entry name" value="DUF2802"/>
</dbReference>
<feature type="coiled-coil region" evidence="1">
    <location>
        <begin position="57"/>
        <end position="84"/>
    </location>
</feature>
<reference evidence="3" key="1">
    <citation type="journal article" name="DNA Res.">
        <title>The physiological potential of anammox bacteria as revealed by their core genome structure.</title>
        <authorList>
            <person name="Okubo T."/>
            <person name="Toyoda A."/>
            <person name="Fukuhara K."/>
            <person name="Uchiyama I."/>
            <person name="Harigaya Y."/>
            <person name="Kuroiwa M."/>
            <person name="Suzuki T."/>
            <person name="Murakami Y."/>
            <person name="Suwa Y."/>
            <person name="Takami H."/>
        </authorList>
    </citation>
    <scope>NUCLEOTIDE SEQUENCE</scope>
    <source>
        <strain evidence="3">317325-3</strain>
    </source>
</reference>
<proteinExistence type="predicted"/>
<name>A0A809SC08_9PROT</name>
<accession>A0A809SC08</accession>
<evidence type="ECO:0008006" key="5">
    <source>
        <dbReference type="Google" id="ProtNLM"/>
    </source>
</evidence>
<protein>
    <recommendedName>
        <fullName evidence="5">DUF2802 domain-containing protein</fullName>
    </recommendedName>
</protein>
<organism evidence="3 4">
    <name type="scientific">Candidatus Desulfobacillus denitrificans</name>
    <dbReference type="NCBI Taxonomy" id="2608985"/>
    <lineage>
        <taxon>Bacteria</taxon>
        <taxon>Pseudomonadati</taxon>
        <taxon>Pseudomonadota</taxon>
        <taxon>Betaproteobacteria</taxon>
        <taxon>Candidatus Desulfobacillus</taxon>
    </lineage>
</organism>
<sequence>MEFFENFGLHELVIGTAALLGVYSGIVIIRLARLSRPRAPAPVWKQDPAEFGQQAVNSGIEAELAELRGEVAALKEKVSLLEAARNVSPQYGEAVTLAQKGMAAPQIAERCGISVAEAEMVCALSRARTE</sequence>
<evidence type="ECO:0000256" key="1">
    <source>
        <dbReference type="SAM" id="Coils"/>
    </source>
</evidence>
<keyword evidence="2" id="KW-0472">Membrane</keyword>
<evidence type="ECO:0000313" key="4">
    <source>
        <dbReference type="Proteomes" id="UP000662914"/>
    </source>
</evidence>
<keyword evidence="2" id="KW-1133">Transmembrane helix</keyword>
<feature type="transmembrane region" description="Helical" evidence="2">
    <location>
        <begin position="12"/>
        <end position="32"/>
    </location>
</feature>
<dbReference type="AlphaFoldDB" id="A0A809SC08"/>
<evidence type="ECO:0000313" key="3">
    <source>
        <dbReference type="EMBL" id="BBO21904.1"/>
    </source>
</evidence>
<keyword evidence="2" id="KW-0812">Transmembrane</keyword>
<dbReference type="EMBL" id="AP021857">
    <property type="protein sequence ID" value="BBO21904.1"/>
    <property type="molecule type" value="Genomic_DNA"/>
</dbReference>
<evidence type="ECO:0000256" key="2">
    <source>
        <dbReference type="SAM" id="Phobius"/>
    </source>
</evidence>
<dbReference type="KEGG" id="ddz:DSYM_26030"/>
<dbReference type="Pfam" id="PF10975">
    <property type="entry name" value="DUF2802"/>
    <property type="match status" value="1"/>
</dbReference>
<dbReference type="Proteomes" id="UP000662914">
    <property type="component" value="Chromosome"/>
</dbReference>
<keyword evidence="1" id="KW-0175">Coiled coil</keyword>
<gene>
    <name evidence="3" type="ORF">DSYM_26030</name>
</gene>